<dbReference type="Gene3D" id="3.40.50.300">
    <property type="entry name" value="P-loop containing nucleotide triphosphate hydrolases"/>
    <property type="match status" value="1"/>
</dbReference>
<gene>
    <name evidence="6" type="ORF">ENU78_08170</name>
</gene>
<evidence type="ECO:0000259" key="5">
    <source>
        <dbReference type="PROSITE" id="PS50893"/>
    </source>
</evidence>
<accession>A0A7C2CNP7</accession>
<dbReference type="RefSeq" id="WP_012547232.1">
    <property type="nucleotide sequence ID" value="NZ_VTFL01000001.1"/>
</dbReference>
<dbReference type="InterPro" id="IPR003593">
    <property type="entry name" value="AAA+_ATPase"/>
</dbReference>
<dbReference type="PROSITE" id="PS00211">
    <property type="entry name" value="ABC_TRANSPORTER_1"/>
    <property type="match status" value="1"/>
</dbReference>
<sequence length="247" mass="28466">MNKIVEIKNLYHRYDQDLILENVNMEVLEGEFLAIIGPNGAGKSTLLKIIVGIIKPLKGIVKVFNKDVQSLKEERKWIGYVPQKPDLEKYLPLKVKDIVALGRRVVNNWQKLTYYDFEIMDKVMEDMEIKSIEDKIYGELSGGQQQRVLIARALAQEPKLLILDEPTVGIDVKTQNKFYTLLRDLKKQNKSIILVSHDIGIISKEVDRLACINRKLYLHGCPEEIQIHGALKELYGENFLLLTHKEE</sequence>
<dbReference type="InterPro" id="IPR017871">
    <property type="entry name" value="ABC_transporter-like_CS"/>
</dbReference>
<feature type="domain" description="ABC transporter" evidence="5">
    <location>
        <begin position="5"/>
        <end position="238"/>
    </location>
</feature>
<dbReference type="FunFam" id="3.40.50.300:FF:000134">
    <property type="entry name" value="Iron-enterobactin ABC transporter ATP-binding protein"/>
    <property type="match status" value="1"/>
</dbReference>
<dbReference type="InterPro" id="IPR050153">
    <property type="entry name" value="Metal_Ion_Import_ABC"/>
</dbReference>
<dbReference type="SMART" id="SM00382">
    <property type="entry name" value="AAA"/>
    <property type="match status" value="1"/>
</dbReference>
<comment type="similarity">
    <text evidence="1">Belongs to the ABC transporter superfamily.</text>
</comment>
<keyword evidence="2" id="KW-0813">Transport</keyword>
<dbReference type="InterPro" id="IPR027417">
    <property type="entry name" value="P-loop_NTPase"/>
</dbReference>
<proteinExistence type="inferred from homology"/>
<dbReference type="GO" id="GO:0005524">
    <property type="term" value="F:ATP binding"/>
    <property type="evidence" value="ECO:0007669"/>
    <property type="project" value="UniProtKB-KW"/>
</dbReference>
<evidence type="ECO:0000256" key="4">
    <source>
        <dbReference type="ARBA" id="ARBA00022840"/>
    </source>
</evidence>
<dbReference type="PROSITE" id="PS50893">
    <property type="entry name" value="ABC_TRANSPORTER_2"/>
    <property type="match status" value="1"/>
</dbReference>
<dbReference type="Pfam" id="PF00005">
    <property type="entry name" value="ABC_tran"/>
    <property type="match status" value="1"/>
</dbReference>
<organism evidence="6">
    <name type="scientific">Dictyoglomus thermophilum</name>
    <dbReference type="NCBI Taxonomy" id="14"/>
    <lineage>
        <taxon>Bacteria</taxon>
        <taxon>Pseudomonadati</taxon>
        <taxon>Dictyoglomota</taxon>
        <taxon>Dictyoglomia</taxon>
        <taxon>Dictyoglomales</taxon>
        <taxon>Dictyoglomaceae</taxon>
        <taxon>Dictyoglomus</taxon>
    </lineage>
</organism>
<evidence type="ECO:0000256" key="1">
    <source>
        <dbReference type="ARBA" id="ARBA00005417"/>
    </source>
</evidence>
<dbReference type="CDD" id="cd03235">
    <property type="entry name" value="ABC_Metallic_Cations"/>
    <property type="match status" value="1"/>
</dbReference>
<keyword evidence="4 6" id="KW-0067">ATP-binding</keyword>
<dbReference type="SUPFAM" id="SSF52540">
    <property type="entry name" value="P-loop containing nucleoside triphosphate hydrolases"/>
    <property type="match status" value="1"/>
</dbReference>
<evidence type="ECO:0000256" key="3">
    <source>
        <dbReference type="ARBA" id="ARBA00022741"/>
    </source>
</evidence>
<evidence type="ECO:0000256" key="2">
    <source>
        <dbReference type="ARBA" id="ARBA00022448"/>
    </source>
</evidence>
<dbReference type="AlphaFoldDB" id="A0A7C2CNP7"/>
<dbReference type="EMBL" id="DTDV01000021">
    <property type="protein sequence ID" value="HGK24383.1"/>
    <property type="molecule type" value="Genomic_DNA"/>
</dbReference>
<name>A0A7C2CNP7_DICTH</name>
<dbReference type="InterPro" id="IPR003439">
    <property type="entry name" value="ABC_transporter-like_ATP-bd"/>
</dbReference>
<dbReference type="GO" id="GO:0016887">
    <property type="term" value="F:ATP hydrolysis activity"/>
    <property type="evidence" value="ECO:0007669"/>
    <property type="project" value="InterPro"/>
</dbReference>
<evidence type="ECO:0000313" key="6">
    <source>
        <dbReference type="EMBL" id="HGK24383.1"/>
    </source>
</evidence>
<comment type="caution">
    <text evidence="6">The sequence shown here is derived from an EMBL/GenBank/DDBJ whole genome shotgun (WGS) entry which is preliminary data.</text>
</comment>
<keyword evidence="3" id="KW-0547">Nucleotide-binding</keyword>
<dbReference type="PANTHER" id="PTHR42734:SF17">
    <property type="entry name" value="METAL TRANSPORT SYSTEM ATP-BINDING PROTEIN TM_0124-RELATED"/>
    <property type="match status" value="1"/>
</dbReference>
<dbReference type="PANTHER" id="PTHR42734">
    <property type="entry name" value="METAL TRANSPORT SYSTEM ATP-BINDING PROTEIN TM_0124-RELATED"/>
    <property type="match status" value="1"/>
</dbReference>
<reference evidence="6" key="1">
    <citation type="journal article" date="2020" name="mSystems">
        <title>Genome- and Community-Level Interaction Insights into Carbon Utilization and Element Cycling Functions of Hydrothermarchaeota in Hydrothermal Sediment.</title>
        <authorList>
            <person name="Zhou Z."/>
            <person name="Liu Y."/>
            <person name="Xu W."/>
            <person name="Pan J."/>
            <person name="Luo Z.H."/>
            <person name="Li M."/>
        </authorList>
    </citation>
    <scope>NUCLEOTIDE SEQUENCE [LARGE SCALE GENOMIC DNA]</scope>
    <source>
        <strain evidence="6">SpSt-70</strain>
    </source>
</reference>
<dbReference type="OMA" id="SVWDVVM"/>
<protein>
    <submittedName>
        <fullName evidence="6">Metal ABC transporter ATP-binding protein</fullName>
    </submittedName>
</protein>